<accession>G0S1Y7</accession>
<sequence length="163" mass="18668">MPPKQTASRGRAAVAQSRGNTKNTAKSRRMEEADEEVSSTAETEHGVEEAMDLDDHAGGRRRRQRRDEEEEEYNEVDDDNAVVEDEEEDDERENIHPELLTRILHEFFEKEDTRITKDANAAVAKYVDIFVREAIARAAVERGRGFLEVEDLEKIAPQLLMDL</sequence>
<name>G0S1Y7_CHATD</name>
<proteinExistence type="inferred from homology"/>
<comment type="similarity">
    <text evidence="2">Belongs to the CENP-X/MHF2 family.</text>
</comment>
<feature type="region of interest" description="Disordered" evidence="7">
    <location>
        <begin position="1"/>
        <end position="97"/>
    </location>
</feature>
<dbReference type="RefSeq" id="XP_006692039.1">
    <property type="nucleotide sequence ID" value="XM_006691976.1"/>
</dbReference>
<evidence type="ECO:0000256" key="7">
    <source>
        <dbReference type="SAM" id="MobiDB-lite"/>
    </source>
</evidence>
<dbReference type="Gene3D" id="1.10.20.10">
    <property type="entry name" value="Histone, subunit A"/>
    <property type="match status" value="1"/>
</dbReference>
<dbReference type="GO" id="GO:0003677">
    <property type="term" value="F:DNA binding"/>
    <property type="evidence" value="ECO:0007669"/>
    <property type="project" value="UniProtKB-KW"/>
</dbReference>
<dbReference type="GO" id="GO:0051382">
    <property type="term" value="P:kinetochore assembly"/>
    <property type="evidence" value="ECO:0007669"/>
    <property type="project" value="InterPro"/>
</dbReference>
<comment type="subcellular location">
    <subcellularLocation>
        <location evidence="1">Nucleus</location>
    </subcellularLocation>
</comment>
<dbReference type="GO" id="GO:0000712">
    <property type="term" value="P:resolution of meiotic recombination intermediates"/>
    <property type="evidence" value="ECO:0007669"/>
    <property type="project" value="TreeGrafter"/>
</dbReference>
<feature type="compositionally biased region" description="Acidic residues" evidence="7">
    <location>
        <begin position="68"/>
        <end position="92"/>
    </location>
</feature>
<dbReference type="InterPro" id="IPR009072">
    <property type="entry name" value="Histone-fold"/>
</dbReference>
<keyword evidence="3" id="KW-0227">DNA damage</keyword>
<evidence type="ECO:0000256" key="6">
    <source>
        <dbReference type="ARBA" id="ARBA00023242"/>
    </source>
</evidence>
<dbReference type="PANTHER" id="PTHR28680">
    <property type="entry name" value="CENTROMERE PROTEIN X"/>
    <property type="match status" value="1"/>
</dbReference>
<reference evidence="8 9" key="1">
    <citation type="journal article" date="2011" name="Cell">
        <title>Insight into structure and assembly of the nuclear pore complex by utilizing the genome of a eukaryotic thermophile.</title>
        <authorList>
            <person name="Amlacher S."/>
            <person name="Sarges P."/>
            <person name="Flemming D."/>
            <person name="van Noort V."/>
            <person name="Kunze R."/>
            <person name="Devos D.P."/>
            <person name="Arumugam M."/>
            <person name="Bork P."/>
            <person name="Hurt E."/>
        </authorList>
    </citation>
    <scope>NUCLEOTIDE SEQUENCE [LARGE SCALE GENOMIC DNA]</scope>
    <source>
        <strain evidence="9">DSM 1495 / CBS 144.50 / IMI 039719</strain>
    </source>
</reference>
<keyword evidence="6" id="KW-0539">Nucleus</keyword>
<evidence type="ECO:0000313" key="8">
    <source>
        <dbReference type="EMBL" id="EGS23047.1"/>
    </source>
</evidence>
<dbReference type="PANTHER" id="PTHR28680:SF1">
    <property type="entry name" value="CENTROMERE PROTEIN X"/>
    <property type="match status" value="1"/>
</dbReference>
<dbReference type="GO" id="GO:0071821">
    <property type="term" value="C:FANCM-MHF complex"/>
    <property type="evidence" value="ECO:0007669"/>
    <property type="project" value="TreeGrafter"/>
</dbReference>
<dbReference type="InterPro" id="IPR018552">
    <property type="entry name" value="CENP-X"/>
</dbReference>
<evidence type="ECO:0000256" key="5">
    <source>
        <dbReference type="ARBA" id="ARBA00023204"/>
    </source>
</evidence>
<dbReference type="GeneID" id="18255570"/>
<dbReference type="AlphaFoldDB" id="G0S1Y7"/>
<keyword evidence="5" id="KW-0234">DNA repair</keyword>
<organism evidence="9">
    <name type="scientific">Chaetomium thermophilum (strain DSM 1495 / CBS 144.50 / IMI 039719)</name>
    <name type="common">Thermochaetoides thermophila</name>
    <dbReference type="NCBI Taxonomy" id="759272"/>
    <lineage>
        <taxon>Eukaryota</taxon>
        <taxon>Fungi</taxon>
        <taxon>Dikarya</taxon>
        <taxon>Ascomycota</taxon>
        <taxon>Pezizomycotina</taxon>
        <taxon>Sordariomycetes</taxon>
        <taxon>Sordariomycetidae</taxon>
        <taxon>Sordariales</taxon>
        <taxon>Chaetomiaceae</taxon>
        <taxon>Thermochaetoides</taxon>
    </lineage>
</organism>
<dbReference type="GO" id="GO:0046982">
    <property type="term" value="F:protein heterodimerization activity"/>
    <property type="evidence" value="ECO:0007669"/>
    <property type="project" value="InterPro"/>
</dbReference>
<evidence type="ECO:0000256" key="4">
    <source>
        <dbReference type="ARBA" id="ARBA00023125"/>
    </source>
</evidence>
<dbReference type="EMBL" id="GL988039">
    <property type="protein sequence ID" value="EGS23047.1"/>
    <property type="molecule type" value="Genomic_DNA"/>
</dbReference>
<dbReference type="KEGG" id="cthr:CTHT_0015320"/>
<dbReference type="OrthoDB" id="2500381at2759"/>
<dbReference type="Pfam" id="PF09415">
    <property type="entry name" value="CENP-X"/>
    <property type="match status" value="1"/>
</dbReference>
<dbReference type="HOGENOM" id="CLU_071333_2_0_1"/>
<protein>
    <recommendedName>
        <fullName evidence="10">Centromere protein X</fullName>
    </recommendedName>
</protein>
<evidence type="ECO:0000256" key="1">
    <source>
        <dbReference type="ARBA" id="ARBA00004123"/>
    </source>
</evidence>
<evidence type="ECO:0000256" key="3">
    <source>
        <dbReference type="ARBA" id="ARBA00022763"/>
    </source>
</evidence>
<dbReference type="GO" id="GO:0031297">
    <property type="term" value="P:replication fork processing"/>
    <property type="evidence" value="ECO:0007669"/>
    <property type="project" value="TreeGrafter"/>
</dbReference>
<gene>
    <name evidence="8" type="ORF">CTHT_0015320</name>
</gene>
<evidence type="ECO:0008006" key="10">
    <source>
        <dbReference type="Google" id="ProtNLM"/>
    </source>
</evidence>
<evidence type="ECO:0000313" key="9">
    <source>
        <dbReference type="Proteomes" id="UP000008066"/>
    </source>
</evidence>
<evidence type="ECO:0000256" key="2">
    <source>
        <dbReference type="ARBA" id="ARBA00009359"/>
    </source>
</evidence>
<dbReference type="Proteomes" id="UP000008066">
    <property type="component" value="Unassembled WGS sequence"/>
</dbReference>
<dbReference type="GO" id="GO:0006281">
    <property type="term" value="P:DNA repair"/>
    <property type="evidence" value="ECO:0007669"/>
    <property type="project" value="UniProtKB-KW"/>
</dbReference>
<feature type="compositionally biased region" description="Basic and acidic residues" evidence="7">
    <location>
        <begin position="42"/>
        <end position="58"/>
    </location>
</feature>
<dbReference type="CDD" id="cd22921">
    <property type="entry name" value="HFD_CENP-X"/>
    <property type="match status" value="1"/>
</dbReference>
<dbReference type="eggNOG" id="ENOG502S98G">
    <property type="taxonomic scope" value="Eukaryota"/>
</dbReference>
<keyword evidence="9" id="KW-1185">Reference proteome</keyword>
<keyword evidence="4" id="KW-0238">DNA-binding</keyword>